<evidence type="ECO:0000256" key="2">
    <source>
        <dbReference type="ARBA" id="ARBA00022553"/>
    </source>
</evidence>
<evidence type="ECO:0000259" key="3">
    <source>
        <dbReference type="SMART" id="SM00827"/>
    </source>
</evidence>
<dbReference type="Gene3D" id="3.40.366.10">
    <property type="entry name" value="Malonyl-Coenzyme A Acyl Carrier Protein, domain 2"/>
    <property type="match status" value="1"/>
</dbReference>
<feature type="domain" description="Malonyl-CoA:ACP transacylase (MAT)" evidence="3">
    <location>
        <begin position="11"/>
        <end position="343"/>
    </location>
</feature>
<sequence>MHPEDRHVIFCFAGQGYVPLDASRDLFKTCEVFRKSIEEVDSAVEAFYEAESELPTSIPLSKYLKEREPRPAHTPSFDSESVVVDNGKLATPTATMVIFAAQYALARTIEAHGIQPSGIVGYSFGEHIASVVTGSLPLDAGICYLLRREKLMEDRGLVPNVGGMVTVQAEPEKVTQALAANGASGEVEISGYPHKTSTILSGDAKALDDAQEALDDGDIDTQRRAIQLGMHSSHIEAITDRIRNDPLVFSDEESSNAKVLPGIDHWSCLGVQLSEGTPLNAKYWATQLRSPIHFKQCIEGIYHGSVTKSPQKKIVFLDLGMGPRLARLIQNTLQDTPEWKRGQIEAISCIQPMALDAAAKEKRGWAFEELTTRLGLSSG</sequence>
<dbReference type="InterPro" id="IPR001227">
    <property type="entry name" value="Ac_transferase_dom_sf"/>
</dbReference>
<name>A0AAV9JWI6_9PEZI</name>
<dbReference type="GO" id="GO:0006633">
    <property type="term" value="P:fatty acid biosynthetic process"/>
    <property type="evidence" value="ECO:0007669"/>
    <property type="project" value="TreeGrafter"/>
</dbReference>
<dbReference type="InterPro" id="IPR050091">
    <property type="entry name" value="PKS_NRPS_Biosynth_Enz"/>
</dbReference>
<dbReference type="InterPro" id="IPR016035">
    <property type="entry name" value="Acyl_Trfase/lysoPLipase"/>
</dbReference>
<keyword evidence="2" id="KW-0597">Phosphoprotein</keyword>
<gene>
    <name evidence="4" type="ORF">LTR36_002971</name>
</gene>
<keyword evidence="5" id="KW-1185">Reference proteome</keyword>
<comment type="caution">
    <text evidence="4">The sequence shown here is derived from an EMBL/GenBank/DDBJ whole genome shotgun (WGS) entry which is preliminary data.</text>
</comment>
<dbReference type="PANTHER" id="PTHR43775:SF21">
    <property type="entry name" value="NON-REDUCING POLYKETIDE SYNTHASE AUSA-RELATED"/>
    <property type="match status" value="1"/>
</dbReference>
<protein>
    <recommendedName>
        <fullName evidence="3">Malonyl-CoA:ACP transacylase (MAT) domain-containing protein</fullName>
    </recommendedName>
</protein>
<dbReference type="SUPFAM" id="SSF55048">
    <property type="entry name" value="Probable ACP-binding domain of malonyl-CoA ACP transacylase"/>
    <property type="match status" value="1"/>
</dbReference>
<organism evidence="4 5">
    <name type="scientific">Oleoguttula mirabilis</name>
    <dbReference type="NCBI Taxonomy" id="1507867"/>
    <lineage>
        <taxon>Eukaryota</taxon>
        <taxon>Fungi</taxon>
        <taxon>Dikarya</taxon>
        <taxon>Ascomycota</taxon>
        <taxon>Pezizomycotina</taxon>
        <taxon>Dothideomycetes</taxon>
        <taxon>Dothideomycetidae</taxon>
        <taxon>Mycosphaerellales</taxon>
        <taxon>Teratosphaeriaceae</taxon>
        <taxon>Oleoguttula</taxon>
    </lineage>
</organism>
<dbReference type="EMBL" id="JAVFHQ010000002">
    <property type="protein sequence ID" value="KAK4550004.1"/>
    <property type="molecule type" value="Genomic_DNA"/>
</dbReference>
<keyword evidence="1" id="KW-0596">Phosphopantetheine</keyword>
<accession>A0AAV9JWI6</accession>
<dbReference type="InterPro" id="IPR016036">
    <property type="entry name" value="Malonyl_transacylase_ACP-bd"/>
</dbReference>
<dbReference type="Pfam" id="PF00698">
    <property type="entry name" value="Acyl_transf_1"/>
    <property type="match status" value="1"/>
</dbReference>
<evidence type="ECO:0000313" key="5">
    <source>
        <dbReference type="Proteomes" id="UP001324427"/>
    </source>
</evidence>
<dbReference type="Proteomes" id="UP001324427">
    <property type="component" value="Unassembled WGS sequence"/>
</dbReference>
<dbReference type="SMART" id="SM00827">
    <property type="entry name" value="PKS_AT"/>
    <property type="match status" value="1"/>
</dbReference>
<dbReference type="InterPro" id="IPR014043">
    <property type="entry name" value="Acyl_transferase_dom"/>
</dbReference>
<reference evidence="4 5" key="1">
    <citation type="submission" date="2021-11" db="EMBL/GenBank/DDBJ databases">
        <title>Black yeast isolated from Biological Soil Crust.</title>
        <authorList>
            <person name="Kurbessoian T."/>
        </authorList>
    </citation>
    <scope>NUCLEOTIDE SEQUENCE [LARGE SCALE GENOMIC DNA]</scope>
    <source>
        <strain evidence="4 5">CCFEE 5522</strain>
    </source>
</reference>
<dbReference type="SUPFAM" id="SSF52151">
    <property type="entry name" value="FabD/lysophospholipase-like"/>
    <property type="match status" value="1"/>
</dbReference>
<evidence type="ECO:0000313" key="4">
    <source>
        <dbReference type="EMBL" id="KAK4550004.1"/>
    </source>
</evidence>
<dbReference type="PANTHER" id="PTHR43775">
    <property type="entry name" value="FATTY ACID SYNTHASE"/>
    <property type="match status" value="1"/>
</dbReference>
<dbReference type="AlphaFoldDB" id="A0AAV9JWI6"/>
<dbReference type="GO" id="GO:0044550">
    <property type="term" value="P:secondary metabolite biosynthetic process"/>
    <property type="evidence" value="ECO:0007669"/>
    <property type="project" value="TreeGrafter"/>
</dbReference>
<dbReference type="GO" id="GO:0004312">
    <property type="term" value="F:fatty acid synthase activity"/>
    <property type="evidence" value="ECO:0007669"/>
    <property type="project" value="TreeGrafter"/>
</dbReference>
<evidence type="ECO:0000256" key="1">
    <source>
        <dbReference type="ARBA" id="ARBA00022450"/>
    </source>
</evidence>
<proteinExistence type="predicted"/>